<dbReference type="AlphaFoldDB" id="R9P9A2"/>
<name>R9P9A2_PSEHS</name>
<dbReference type="HOGENOM" id="CLU_1175891_0_0_1"/>
<proteinExistence type="predicted"/>
<dbReference type="Proteomes" id="UP000014071">
    <property type="component" value="Unassembled WGS sequence"/>
</dbReference>
<gene>
    <name evidence="1" type="ORF">PHSY_002248</name>
</gene>
<organism evidence="1 2">
    <name type="scientific">Pseudozyma hubeiensis (strain SY62)</name>
    <name type="common">Yeast</name>
    <dbReference type="NCBI Taxonomy" id="1305764"/>
    <lineage>
        <taxon>Eukaryota</taxon>
        <taxon>Fungi</taxon>
        <taxon>Dikarya</taxon>
        <taxon>Basidiomycota</taxon>
        <taxon>Ustilaginomycotina</taxon>
        <taxon>Ustilaginomycetes</taxon>
        <taxon>Ustilaginales</taxon>
        <taxon>Ustilaginaceae</taxon>
        <taxon>Pseudozyma</taxon>
    </lineage>
</organism>
<dbReference type="GeneID" id="24107541"/>
<accession>R9P9A2</accession>
<dbReference type="EMBL" id="DF238785">
    <property type="protein sequence ID" value="GAC94675.1"/>
    <property type="molecule type" value="Genomic_DNA"/>
</dbReference>
<evidence type="ECO:0000313" key="1">
    <source>
        <dbReference type="EMBL" id="GAC94675.1"/>
    </source>
</evidence>
<reference evidence="2" key="1">
    <citation type="journal article" date="2013" name="Genome Announc.">
        <title>Draft genome sequence of the basidiomycetous yeast-like fungus Pseudozyma hubeiensis SY62, which produces an abundant amount of the biosurfactant mannosylerythritol lipids.</title>
        <authorList>
            <person name="Konishi M."/>
            <person name="Hatada Y."/>
            <person name="Horiuchi J."/>
        </authorList>
    </citation>
    <scope>NUCLEOTIDE SEQUENCE [LARGE SCALE GENOMIC DNA]</scope>
    <source>
        <strain evidence="2">SY62</strain>
    </source>
</reference>
<dbReference type="RefSeq" id="XP_012188262.1">
    <property type="nucleotide sequence ID" value="XM_012332872.1"/>
</dbReference>
<keyword evidence="2" id="KW-1185">Reference proteome</keyword>
<evidence type="ECO:0000313" key="2">
    <source>
        <dbReference type="Proteomes" id="UP000014071"/>
    </source>
</evidence>
<sequence>MLGEELKAAVESFRFPDLTAEVTVEADEPIDGDRRIRKRCGSSADVSMVVTVAKLERKTEIRAKIANAQRRKATGQPSTLGPGEQDEECDICCGTERIDAVIVGRLDDIVQSKPALDIDEQKIRSGKAAQIINRSHCTLNVSLDISKFILRNRAPTLHLYYAAEFGCRTGARLITLRQRRSYPSSVLAQSGRSETSRVYKLGEAVNIDKAARYMDWTPVQMKHSNSLARSGAPQRD</sequence>
<protein>
    <submittedName>
        <fullName evidence="1">Uncharacterized protein</fullName>
    </submittedName>
</protein>